<dbReference type="Gene3D" id="3.40.50.1220">
    <property type="entry name" value="TPP-binding domain"/>
    <property type="match status" value="1"/>
</dbReference>
<keyword evidence="2" id="KW-1185">Reference proteome</keyword>
<dbReference type="SUPFAM" id="SSF52467">
    <property type="entry name" value="DHS-like NAD/FAD-binding domain"/>
    <property type="match status" value="1"/>
</dbReference>
<dbReference type="KEGG" id="bda:FSZ17_07020"/>
<reference evidence="2" key="1">
    <citation type="submission" date="2019-08" db="EMBL/GenBank/DDBJ databases">
        <authorList>
            <person name="Zheng X."/>
        </authorList>
    </citation>
    <scope>NUCLEOTIDE SEQUENCE [LARGE SCALE GENOMIC DNA]</scope>
    <source>
        <strain evidence="2">FJAT-25496</strain>
    </source>
</reference>
<evidence type="ECO:0000313" key="2">
    <source>
        <dbReference type="Proteomes" id="UP000321555"/>
    </source>
</evidence>
<gene>
    <name evidence="1" type="ORF">FSZ17_07020</name>
</gene>
<keyword evidence="1" id="KW-0378">Hydrolase</keyword>
<evidence type="ECO:0000313" key="1">
    <source>
        <dbReference type="EMBL" id="QED47012.1"/>
    </source>
</evidence>
<protein>
    <submittedName>
        <fullName evidence="1">Phosphohydrolase</fullName>
    </submittedName>
</protein>
<organism evidence="1 2">
    <name type="scientific">Cytobacillus dafuensis</name>
    <name type="common">Bacillus dafuensis</name>
    <dbReference type="NCBI Taxonomy" id="1742359"/>
    <lineage>
        <taxon>Bacteria</taxon>
        <taxon>Bacillati</taxon>
        <taxon>Bacillota</taxon>
        <taxon>Bacilli</taxon>
        <taxon>Bacillales</taxon>
        <taxon>Bacillaceae</taxon>
        <taxon>Cytobacillus</taxon>
    </lineage>
</organism>
<dbReference type="AlphaFoldDB" id="A0A5B8Z1V9"/>
<dbReference type="EMBL" id="CP042593">
    <property type="protein sequence ID" value="QED47012.1"/>
    <property type="molecule type" value="Genomic_DNA"/>
</dbReference>
<name>A0A5B8Z1V9_CYTDA</name>
<proteinExistence type="predicted"/>
<dbReference type="STRING" id="1742359.GCA_001439625_01510"/>
<dbReference type="InterPro" id="IPR029035">
    <property type="entry name" value="DHS-like_NAD/FAD-binding_dom"/>
</dbReference>
<accession>A0A5B8Z1V9</accession>
<sequence>MTKELFIPKSLIENAKNNNLVFFIGAGFSRDFGFPDWNGLVKIMLEKMIDENPKYKPFLALLESGTMGVLDILEHIKSEKRIIRDTIYKEFKYDISKEELLEKHRKLFSISKKIITTNYDQLLEKAAKEQIDKVVYTNAHLMGQIHNFGEFILKIHGDHEFANDCVLLREDYEKLYDKDNAALAQMKSIIASKSILFIGFSLTDPYVSHLFEYVNKIYGGYHEKSFILSVNNDDFTKYNVTNIQLENHDQIVTFLEQLSEKLGEEKPIVKNEDEDLDEDEFKSFLLDFNKNKKKAPDVLDLNEEEIEKKYEKMVCSESFRKEIETYSSYFPSIDEIMMSPSYIDFDKKTIITSTVRSSYNRVHNRFDSGESIFEATVDEIYNEYSSELSYKKAKLRFYVKILVSWTIIGCDIFNEDKRKKVSL</sequence>
<dbReference type="GO" id="GO:0016787">
    <property type="term" value="F:hydrolase activity"/>
    <property type="evidence" value="ECO:0007669"/>
    <property type="project" value="UniProtKB-KW"/>
</dbReference>
<dbReference type="Pfam" id="PF13289">
    <property type="entry name" value="SIR2_2"/>
    <property type="match status" value="1"/>
</dbReference>
<dbReference type="RefSeq" id="WP_057776656.1">
    <property type="nucleotide sequence ID" value="NZ_CP042593.1"/>
</dbReference>
<dbReference type="OrthoDB" id="115870at2"/>
<dbReference type="Proteomes" id="UP000321555">
    <property type="component" value="Chromosome"/>
</dbReference>